<dbReference type="InterPro" id="IPR014813">
    <property type="entry name" value="Gnl3_N_dom"/>
</dbReference>
<comment type="caution">
    <text evidence="5">The sequence shown here is derived from an EMBL/GenBank/DDBJ whole genome shotgun (WGS) entry which is preliminary data.</text>
</comment>
<dbReference type="AlphaFoldDB" id="A0A4U0WJH3"/>
<feature type="region of interest" description="Disordered" evidence="3">
    <location>
        <begin position="67"/>
        <end position="166"/>
    </location>
</feature>
<dbReference type="Pfam" id="PF08701">
    <property type="entry name" value="GN3L_Grn1"/>
    <property type="match status" value="1"/>
</dbReference>
<evidence type="ECO:0000313" key="5">
    <source>
        <dbReference type="EMBL" id="TKA62386.1"/>
    </source>
</evidence>
<feature type="compositionally biased region" description="Basic residues" evidence="3">
    <location>
        <begin position="1"/>
        <end position="19"/>
    </location>
</feature>
<feature type="region of interest" description="Disordered" evidence="3">
    <location>
        <begin position="1"/>
        <end position="54"/>
    </location>
</feature>
<sequence>MKIGKPKSKRTPVRLRHKIEKASAAKQRKQRKLAKNNPEWRSRLKEDPGIPNLFPYKDKILSEIEDSRRRREEDAAKRREATKALRAGASVAEEVAQNAADDAENMEDDALLDDDMDEDDAVADDDSNPMAALLASAKARAAEYEDNDEDSGDEMDEGQSEDEWNG</sequence>
<accession>A0A4U0WJH3</accession>
<comment type="subcellular location">
    <subcellularLocation>
        <location evidence="1">Nucleus</location>
    </subcellularLocation>
</comment>
<dbReference type="GO" id="GO:0005634">
    <property type="term" value="C:nucleus"/>
    <property type="evidence" value="ECO:0007669"/>
    <property type="project" value="UniProtKB-SubCell"/>
</dbReference>
<evidence type="ECO:0000256" key="3">
    <source>
        <dbReference type="SAM" id="MobiDB-lite"/>
    </source>
</evidence>
<protein>
    <recommendedName>
        <fullName evidence="4">Guanine nucleotide-binding protein-like 3 N-terminal domain-containing protein</fullName>
    </recommendedName>
</protein>
<dbReference type="EMBL" id="NAJN01001573">
    <property type="protein sequence ID" value="TKA62386.1"/>
    <property type="molecule type" value="Genomic_DNA"/>
</dbReference>
<name>A0A4U0WJH3_9PEZI</name>
<feature type="compositionally biased region" description="Acidic residues" evidence="3">
    <location>
        <begin position="144"/>
        <end position="166"/>
    </location>
</feature>
<dbReference type="STRING" id="331657.A0A4U0WJH3"/>
<evidence type="ECO:0000256" key="1">
    <source>
        <dbReference type="ARBA" id="ARBA00004123"/>
    </source>
</evidence>
<evidence type="ECO:0000313" key="6">
    <source>
        <dbReference type="Proteomes" id="UP000308768"/>
    </source>
</evidence>
<feature type="compositionally biased region" description="Basic and acidic residues" evidence="3">
    <location>
        <begin position="67"/>
        <end position="83"/>
    </location>
</feature>
<proteinExistence type="predicted"/>
<evidence type="ECO:0000259" key="4">
    <source>
        <dbReference type="Pfam" id="PF08701"/>
    </source>
</evidence>
<reference evidence="5 6" key="1">
    <citation type="submission" date="2017-03" db="EMBL/GenBank/DDBJ databases">
        <title>Genomes of endolithic fungi from Antarctica.</title>
        <authorList>
            <person name="Coleine C."/>
            <person name="Masonjones S."/>
            <person name="Stajich J.E."/>
        </authorList>
    </citation>
    <scope>NUCLEOTIDE SEQUENCE [LARGE SCALE GENOMIC DNA]</scope>
    <source>
        <strain evidence="5 6">CCFEE 5187</strain>
    </source>
</reference>
<gene>
    <name evidence="5" type="ORF">B0A49_11594</name>
</gene>
<organism evidence="5 6">
    <name type="scientific">Cryomyces minteri</name>
    <dbReference type="NCBI Taxonomy" id="331657"/>
    <lineage>
        <taxon>Eukaryota</taxon>
        <taxon>Fungi</taxon>
        <taxon>Dikarya</taxon>
        <taxon>Ascomycota</taxon>
        <taxon>Pezizomycotina</taxon>
        <taxon>Dothideomycetes</taxon>
        <taxon>Dothideomycetes incertae sedis</taxon>
        <taxon>Cryomyces</taxon>
    </lineage>
</organism>
<feature type="domain" description="Guanine nucleotide-binding protein-like 3 N-terminal" evidence="4">
    <location>
        <begin position="13"/>
        <end position="87"/>
    </location>
</feature>
<dbReference type="Proteomes" id="UP000308768">
    <property type="component" value="Unassembled WGS sequence"/>
</dbReference>
<feature type="compositionally biased region" description="Basic and acidic residues" evidence="3">
    <location>
        <begin position="38"/>
        <end position="48"/>
    </location>
</feature>
<feature type="non-terminal residue" evidence="5">
    <location>
        <position position="166"/>
    </location>
</feature>
<keyword evidence="2" id="KW-0539">Nucleus</keyword>
<evidence type="ECO:0000256" key="2">
    <source>
        <dbReference type="ARBA" id="ARBA00023242"/>
    </source>
</evidence>
<feature type="compositionally biased region" description="Acidic residues" evidence="3">
    <location>
        <begin position="101"/>
        <end position="127"/>
    </location>
</feature>
<keyword evidence="6" id="KW-1185">Reference proteome</keyword>